<evidence type="ECO:0000313" key="1">
    <source>
        <dbReference type="EMBL" id="EUC46791.1"/>
    </source>
</evidence>
<protein>
    <submittedName>
        <fullName evidence="1">Uncharacterized protein</fullName>
    </submittedName>
</protein>
<sequence>MRQQLSPLNDGMDTCVSLFAHTYIYMEIREVGGGGMAGLTVVARLGLGLELVGYRTTALEMFRSPALSATQSLPALAPHRPTHVTYYHHIHALSGMHFCNRHPHTSLTIQPCQALPSALLRLACCHLLQQMADVIGFGLVFY</sequence>
<dbReference type="OrthoDB" id="10424622at2759"/>
<dbReference type="EMBL" id="KI963961">
    <property type="protein sequence ID" value="EUC46791.1"/>
    <property type="molecule type" value="Genomic_DNA"/>
</dbReference>
<evidence type="ECO:0000313" key="2">
    <source>
        <dbReference type="Proteomes" id="UP000054032"/>
    </source>
</evidence>
<organism evidence="1 2">
    <name type="scientific">Bipolaris oryzae ATCC 44560</name>
    <dbReference type="NCBI Taxonomy" id="930090"/>
    <lineage>
        <taxon>Eukaryota</taxon>
        <taxon>Fungi</taxon>
        <taxon>Dikarya</taxon>
        <taxon>Ascomycota</taxon>
        <taxon>Pezizomycotina</taxon>
        <taxon>Dothideomycetes</taxon>
        <taxon>Pleosporomycetidae</taxon>
        <taxon>Pleosporales</taxon>
        <taxon>Pleosporineae</taxon>
        <taxon>Pleosporaceae</taxon>
        <taxon>Bipolaris</taxon>
    </lineage>
</organism>
<reference evidence="1 2" key="1">
    <citation type="journal article" date="2013" name="PLoS Genet.">
        <title>Comparative genome structure, secondary metabolite, and effector coding capacity across Cochliobolus pathogens.</title>
        <authorList>
            <person name="Condon B.J."/>
            <person name="Leng Y."/>
            <person name="Wu D."/>
            <person name="Bushley K.E."/>
            <person name="Ohm R.A."/>
            <person name="Otillar R."/>
            <person name="Martin J."/>
            <person name="Schackwitz W."/>
            <person name="Grimwood J."/>
            <person name="MohdZainudin N."/>
            <person name="Xue C."/>
            <person name="Wang R."/>
            <person name="Manning V.A."/>
            <person name="Dhillon B."/>
            <person name="Tu Z.J."/>
            <person name="Steffenson B.J."/>
            <person name="Salamov A."/>
            <person name="Sun H."/>
            <person name="Lowry S."/>
            <person name="LaButti K."/>
            <person name="Han J."/>
            <person name="Copeland A."/>
            <person name="Lindquist E."/>
            <person name="Barry K."/>
            <person name="Schmutz J."/>
            <person name="Baker S.E."/>
            <person name="Ciuffetti L.M."/>
            <person name="Grigoriev I.V."/>
            <person name="Zhong S."/>
            <person name="Turgeon B.G."/>
        </authorList>
    </citation>
    <scope>NUCLEOTIDE SEQUENCE [LARGE SCALE GENOMIC DNA]</scope>
    <source>
        <strain evidence="1 2">ATCC 44560</strain>
    </source>
</reference>
<accession>W6ZSY3</accession>
<dbReference type="AlphaFoldDB" id="W6ZSY3"/>
<name>W6ZSY3_COCMI</name>
<dbReference type="RefSeq" id="XP_007686715.1">
    <property type="nucleotide sequence ID" value="XM_007688525.1"/>
</dbReference>
<gene>
    <name evidence="1" type="ORF">COCMIDRAFT_35656</name>
</gene>
<keyword evidence="2" id="KW-1185">Reference proteome</keyword>
<proteinExistence type="predicted"/>
<dbReference type="KEGG" id="bor:COCMIDRAFT_35656"/>
<dbReference type="Proteomes" id="UP000054032">
    <property type="component" value="Unassembled WGS sequence"/>
</dbReference>
<dbReference type="GeneID" id="19122836"/>
<dbReference type="HOGENOM" id="CLU_1815470_0_0_1"/>